<dbReference type="InterPro" id="IPR009057">
    <property type="entry name" value="Homeodomain-like_sf"/>
</dbReference>
<accession>A0ABN9JEK2</accession>
<dbReference type="InterPro" id="IPR002514">
    <property type="entry name" value="Transposase_8"/>
</dbReference>
<gene>
    <name evidence="1" type="ORF">LMG19083_04932</name>
</gene>
<dbReference type="Proteomes" id="UP001189813">
    <property type="component" value="Unassembled WGS sequence"/>
</dbReference>
<evidence type="ECO:0000313" key="1">
    <source>
        <dbReference type="EMBL" id="CAJ0809433.1"/>
    </source>
</evidence>
<dbReference type="Pfam" id="PF01527">
    <property type="entry name" value="HTH_Tnp_1"/>
    <property type="match status" value="1"/>
</dbReference>
<keyword evidence="2" id="KW-1185">Reference proteome</keyword>
<evidence type="ECO:0000313" key="2">
    <source>
        <dbReference type="Proteomes" id="UP001189813"/>
    </source>
</evidence>
<evidence type="ECO:0008006" key="3">
    <source>
        <dbReference type="Google" id="ProtNLM"/>
    </source>
</evidence>
<reference evidence="1 2" key="1">
    <citation type="submission" date="2023-07" db="EMBL/GenBank/DDBJ databases">
        <authorList>
            <person name="Peeters C."/>
        </authorList>
    </citation>
    <scope>NUCLEOTIDE SEQUENCE [LARGE SCALE GENOMIC DNA]</scope>
    <source>
        <strain evidence="1 2">LMG 19083</strain>
    </source>
</reference>
<sequence length="124" mass="13308">METRRRGRRPGSKNYPKAFRELVIAQANDPGRSIAEVAQAHGLNASMVAQWRRQARICASVDTVLMPVDVVDAGADMPTAASPGDAGQAPSRACEIDIEVGGRRVCIRGVSPDLVERLVLGCLR</sequence>
<name>A0ABN9JEK2_9RALS</name>
<proteinExistence type="predicted"/>
<protein>
    <recommendedName>
        <fullName evidence="3">Transposase</fullName>
    </recommendedName>
</protein>
<dbReference type="RefSeq" id="WP_316669605.1">
    <property type="nucleotide sequence ID" value="NZ_CATZBU010000027.1"/>
</dbReference>
<comment type="caution">
    <text evidence="1">The sequence shown here is derived from an EMBL/GenBank/DDBJ whole genome shotgun (WGS) entry which is preliminary data.</text>
</comment>
<organism evidence="1 2">
    <name type="scientific">Ralstonia psammae</name>
    <dbReference type="NCBI Taxonomy" id="3058598"/>
    <lineage>
        <taxon>Bacteria</taxon>
        <taxon>Pseudomonadati</taxon>
        <taxon>Pseudomonadota</taxon>
        <taxon>Betaproteobacteria</taxon>
        <taxon>Burkholderiales</taxon>
        <taxon>Burkholderiaceae</taxon>
        <taxon>Ralstonia</taxon>
    </lineage>
</organism>
<dbReference type="SUPFAM" id="SSF46689">
    <property type="entry name" value="Homeodomain-like"/>
    <property type="match status" value="1"/>
</dbReference>
<dbReference type="EMBL" id="CATZBU010000027">
    <property type="protein sequence ID" value="CAJ0809433.1"/>
    <property type="molecule type" value="Genomic_DNA"/>
</dbReference>